<dbReference type="PANTHER" id="PTHR33755:SF7">
    <property type="entry name" value="TOXIN MODULE OF TOXIN-ANTITOXIN SYSTEM RELE_STBE FAMILY"/>
    <property type="match status" value="1"/>
</dbReference>
<proteinExistence type="inferred from homology"/>
<name>A0A3B0WF35_9ZZZZ</name>
<accession>A0A3B0WF35</accession>
<organism evidence="3">
    <name type="scientific">hydrothermal vent metagenome</name>
    <dbReference type="NCBI Taxonomy" id="652676"/>
    <lineage>
        <taxon>unclassified sequences</taxon>
        <taxon>metagenomes</taxon>
        <taxon>ecological metagenomes</taxon>
    </lineage>
</organism>
<keyword evidence="2" id="KW-1277">Toxin-antitoxin system</keyword>
<evidence type="ECO:0000256" key="2">
    <source>
        <dbReference type="ARBA" id="ARBA00022649"/>
    </source>
</evidence>
<dbReference type="InterPro" id="IPR007712">
    <property type="entry name" value="RelE/ParE_toxin"/>
</dbReference>
<dbReference type="Pfam" id="PF05016">
    <property type="entry name" value="ParE_toxin"/>
    <property type="match status" value="1"/>
</dbReference>
<evidence type="ECO:0008006" key="4">
    <source>
        <dbReference type="Google" id="ProtNLM"/>
    </source>
</evidence>
<dbReference type="InterPro" id="IPR035093">
    <property type="entry name" value="RelE/ParE_toxin_dom_sf"/>
</dbReference>
<dbReference type="EMBL" id="UOFE01000012">
    <property type="protein sequence ID" value="VAW51040.1"/>
    <property type="molecule type" value="Genomic_DNA"/>
</dbReference>
<protein>
    <recommendedName>
        <fullName evidence="4">Death on curing protein, Doc toxin</fullName>
    </recommendedName>
</protein>
<evidence type="ECO:0000256" key="1">
    <source>
        <dbReference type="ARBA" id="ARBA00006226"/>
    </source>
</evidence>
<dbReference type="PANTHER" id="PTHR33755">
    <property type="entry name" value="TOXIN PARE1-RELATED"/>
    <property type="match status" value="1"/>
</dbReference>
<dbReference type="Gene3D" id="3.30.2310.20">
    <property type="entry name" value="RelE-like"/>
    <property type="match status" value="1"/>
</dbReference>
<gene>
    <name evidence="3" type="ORF">MNBD_GAMMA05-1561</name>
</gene>
<evidence type="ECO:0000313" key="3">
    <source>
        <dbReference type="EMBL" id="VAW51040.1"/>
    </source>
</evidence>
<reference evidence="3" key="1">
    <citation type="submission" date="2018-06" db="EMBL/GenBank/DDBJ databases">
        <authorList>
            <person name="Zhirakovskaya E."/>
        </authorList>
    </citation>
    <scope>NUCLEOTIDE SEQUENCE</scope>
</reference>
<sequence length="93" mass="10921">MKLSYSREAISDLIRLREFIATKNPEAAQKIAKSIRKGIGQLKSFPYLGVEVELAADPEMIRDLIIGNYIARYLIHQKQIYILRIWHHKEERL</sequence>
<comment type="similarity">
    <text evidence="1">Belongs to the RelE toxin family.</text>
</comment>
<dbReference type="AlphaFoldDB" id="A0A3B0WF35"/>
<dbReference type="SUPFAM" id="SSF143011">
    <property type="entry name" value="RelE-like"/>
    <property type="match status" value="1"/>
</dbReference>
<dbReference type="InterPro" id="IPR051803">
    <property type="entry name" value="TA_system_RelE-like_toxin"/>
</dbReference>